<name>A0A9W3BQV6_RAPSA</name>
<accession>A0A9W3BQV6</accession>
<proteinExistence type="predicted"/>
<dbReference type="PANTHER" id="PTHR33116">
    <property type="entry name" value="REVERSE TRANSCRIPTASE ZINC-BINDING DOMAIN-CONTAINING PROTEIN-RELATED-RELATED"/>
    <property type="match status" value="1"/>
</dbReference>
<dbReference type="KEGG" id="rsz:130494878"/>
<gene>
    <name evidence="3" type="primary">LOC130494878</name>
</gene>
<dbReference type="Pfam" id="PF13966">
    <property type="entry name" value="zf-RVT"/>
    <property type="match status" value="1"/>
</dbReference>
<dbReference type="InterPro" id="IPR026960">
    <property type="entry name" value="RVT-Znf"/>
</dbReference>
<feature type="domain" description="Reverse transcriptase zinc-binding" evidence="1">
    <location>
        <begin position="61"/>
        <end position="145"/>
    </location>
</feature>
<sequence length="246" mass="29243">MGVKKYATVEEAVLCVRRRRRHRVRILNEIEEELSNIRSRLDSGSKDVGVWQRKSGYKQRFSTQEIWKQLRVSKPSCAWAKGIWISQATPKYAFIAWLASLDRLSTLDRVTKWSRGLDETCVLCKSAKETKDHLFFECTYSTQIWEFIVKGVMGSSYTNRWEEIMVVVCDTSREKKSLFLIRYSLQAVLYEVWRVRNKVRHGEKLLPLLVIKRMLDKGIRNKISMMRKKRLKGMEDMIQLWFSYRM</sequence>
<keyword evidence="2" id="KW-1185">Reference proteome</keyword>
<reference evidence="2" key="1">
    <citation type="journal article" date="2019" name="Database">
        <title>The radish genome database (RadishGD): an integrated information resource for radish genomics.</title>
        <authorList>
            <person name="Yu H.J."/>
            <person name="Baek S."/>
            <person name="Lee Y.J."/>
            <person name="Cho A."/>
            <person name="Mun J.H."/>
        </authorList>
    </citation>
    <scope>NUCLEOTIDE SEQUENCE [LARGE SCALE GENOMIC DNA]</scope>
    <source>
        <strain evidence="2">cv. WK10039</strain>
    </source>
</reference>
<evidence type="ECO:0000313" key="2">
    <source>
        <dbReference type="Proteomes" id="UP000504610"/>
    </source>
</evidence>
<dbReference type="AlphaFoldDB" id="A0A9W3BQV6"/>
<protein>
    <submittedName>
        <fullName evidence="3">Uncharacterized protein LOC130494878</fullName>
    </submittedName>
</protein>
<dbReference type="RefSeq" id="XP_056841681.1">
    <property type="nucleotide sequence ID" value="XM_056985701.1"/>
</dbReference>
<dbReference type="OrthoDB" id="1748554at2759"/>
<organism evidence="2 3">
    <name type="scientific">Raphanus sativus</name>
    <name type="common">Radish</name>
    <name type="synonym">Raphanus raphanistrum var. sativus</name>
    <dbReference type="NCBI Taxonomy" id="3726"/>
    <lineage>
        <taxon>Eukaryota</taxon>
        <taxon>Viridiplantae</taxon>
        <taxon>Streptophyta</taxon>
        <taxon>Embryophyta</taxon>
        <taxon>Tracheophyta</taxon>
        <taxon>Spermatophyta</taxon>
        <taxon>Magnoliopsida</taxon>
        <taxon>eudicotyledons</taxon>
        <taxon>Gunneridae</taxon>
        <taxon>Pentapetalae</taxon>
        <taxon>rosids</taxon>
        <taxon>malvids</taxon>
        <taxon>Brassicales</taxon>
        <taxon>Brassicaceae</taxon>
        <taxon>Brassiceae</taxon>
        <taxon>Raphanus</taxon>
    </lineage>
</organism>
<reference evidence="3" key="2">
    <citation type="submission" date="2025-08" db="UniProtKB">
        <authorList>
            <consortium name="RefSeq"/>
        </authorList>
    </citation>
    <scope>IDENTIFICATION</scope>
    <source>
        <tissue evidence="3">Leaf</tissue>
    </source>
</reference>
<dbReference type="GeneID" id="130494878"/>
<dbReference type="Proteomes" id="UP000504610">
    <property type="component" value="Chromosome 5"/>
</dbReference>
<dbReference type="PANTHER" id="PTHR33116:SF84">
    <property type="entry name" value="RNA-DIRECTED DNA POLYMERASE"/>
    <property type="match status" value="1"/>
</dbReference>
<evidence type="ECO:0000259" key="1">
    <source>
        <dbReference type="Pfam" id="PF13966"/>
    </source>
</evidence>
<evidence type="ECO:0000313" key="3">
    <source>
        <dbReference type="RefSeq" id="XP_056841681.1"/>
    </source>
</evidence>